<protein>
    <submittedName>
        <fullName evidence="2">Uncharacterized protein</fullName>
    </submittedName>
</protein>
<name>A0AAV4NY54_CAEEX</name>
<keyword evidence="3" id="KW-1185">Reference proteome</keyword>
<organism evidence="2 3">
    <name type="scientific">Caerostris extrusa</name>
    <name type="common">Bark spider</name>
    <name type="synonym">Caerostris bankana</name>
    <dbReference type="NCBI Taxonomy" id="172846"/>
    <lineage>
        <taxon>Eukaryota</taxon>
        <taxon>Metazoa</taxon>
        <taxon>Ecdysozoa</taxon>
        <taxon>Arthropoda</taxon>
        <taxon>Chelicerata</taxon>
        <taxon>Arachnida</taxon>
        <taxon>Araneae</taxon>
        <taxon>Araneomorphae</taxon>
        <taxon>Entelegynae</taxon>
        <taxon>Araneoidea</taxon>
        <taxon>Araneidae</taxon>
        <taxon>Caerostris</taxon>
    </lineage>
</organism>
<dbReference type="EMBL" id="BPLR01021454">
    <property type="protein sequence ID" value="GIX89830.1"/>
    <property type="molecule type" value="Genomic_DNA"/>
</dbReference>
<feature type="region of interest" description="Disordered" evidence="1">
    <location>
        <begin position="1"/>
        <end position="25"/>
    </location>
</feature>
<sequence>MELAGFEKKQIQKEERKKEKKNGDFVTGRKDHTVYEAIFGKNRKHSVWKTEWPQKRRLFSFFLPSGKRLKNVLHFTSLWRTAVTCAVLKTPAQ</sequence>
<proteinExistence type="predicted"/>
<evidence type="ECO:0000256" key="1">
    <source>
        <dbReference type="SAM" id="MobiDB-lite"/>
    </source>
</evidence>
<dbReference type="AlphaFoldDB" id="A0AAV4NY54"/>
<evidence type="ECO:0000313" key="3">
    <source>
        <dbReference type="Proteomes" id="UP001054945"/>
    </source>
</evidence>
<evidence type="ECO:0000313" key="2">
    <source>
        <dbReference type="EMBL" id="GIX89830.1"/>
    </source>
</evidence>
<comment type="caution">
    <text evidence="2">The sequence shown here is derived from an EMBL/GenBank/DDBJ whole genome shotgun (WGS) entry which is preliminary data.</text>
</comment>
<reference evidence="2 3" key="1">
    <citation type="submission" date="2021-06" db="EMBL/GenBank/DDBJ databases">
        <title>Caerostris extrusa draft genome.</title>
        <authorList>
            <person name="Kono N."/>
            <person name="Arakawa K."/>
        </authorList>
    </citation>
    <scope>NUCLEOTIDE SEQUENCE [LARGE SCALE GENOMIC DNA]</scope>
</reference>
<gene>
    <name evidence="2" type="ORF">CEXT_334711</name>
</gene>
<accession>A0AAV4NY54</accession>
<dbReference type="Proteomes" id="UP001054945">
    <property type="component" value="Unassembled WGS sequence"/>
</dbReference>